<protein>
    <submittedName>
        <fullName evidence="2">Uncharacterized protein</fullName>
    </submittedName>
</protein>
<organism evidence="2 3">
    <name type="scientific">Modicella reniformis</name>
    <dbReference type="NCBI Taxonomy" id="1440133"/>
    <lineage>
        <taxon>Eukaryota</taxon>
        <taxon>Fungi</taxon>
        <taxon>Fungi incertae sedis</taxon>
        <taxon>Mucoromycota</taxon>
        <taxon>Mortierellomycotina</taxon>
        <taxon>Mortierellomycetes</taxon>
        <taxon>Mortierellales</taxon>
        <taxon>Mortierellaceae</taxon>
        <taxon>Modicella</taxon>
    </lineage>
</organism>
<sequence length="69" mass="7586">DDDAEGQNQDRFDGVDDPLGLGLWMSHFIKAIGRGIVHVVVMVGMGGFANWIYGRYLENTPLRIGSYGS</sequence>
<name>A0A9P6ILE9_9FUNG</name>
<evidence type="ECO:0000256" key="1">
    <source>
        <dbReference type="SAM" id="Phobius"/>
    </source>
</evidence>
<comment type="caution">
    <text evidence="2">The sequence shown here is derived from an EMBL/GenBank/DDBJ whole genome shotgun (WGS) entry which is preliminary data.</text>
</comment>
<keyword evidence="3" id="KW-1185">Reference proteome</keyword>
<reference evidence="2" key="1">
    <citation type="journal article" date="2020" name="Fungal Divers.">
        <title>Resolving the Mortierellaceae phylogeny through synthesis of multi-gene phylogenetics and phylogenomics.</title>
        <authorList>
            <person name="Vandepol N."/>
            <person name="Liber J."/>
            <person name="Desiro A."/>
            <person name="Na H."/>
            <person name="Kennedy M."/>
            <person name="Barry K."/>
            <person name="Grigoriev I.V."/>
            <person name="Miller A.N."/>
            <person name="O'Donnell K."/>
            <person name="Stajich J.E."/>
            <person name="Bonito G."/>
        </authorList>
    </citation>
    <scope>NUCLEOTIDE SEQUENCE</scope>
    <source>
        <strain evidence="2">MES-2147</strain>
    </source>
</reference>
<gene>
    <name evidence="2" type="ORF">BGZ65_003256</name>
</gene>
<keyword evidence="1" id="KW-0812">Transmembrane</keyword>
<evidence type="ECO:0000313" key="3">
    <source>
        <dbReference type="Proteomes" id="UP000749646"/>
    </source>
</evidence>
<keyword evidence="1" id="KW-0472">Membrane</keyword>
<feature type="non-terminal residue" evidence="2">
    <location>
        <position position="1"/>
    </location>
</feature>
<dbReference type="EMBL" id="JAAAHW010009862">
    <property type="protein sequence ID" value="KAF9935584.1"/>
    <property type="molecule type" value="Genomic_DNA"/>
</dbReference>
<evidence type="ECO:0000313" key="2">
    <source>
        <dbReference type="EMBL" id="KAF9935584.1"/>
    </source>
</evidence>
<feature type="transmembrane region" description="Helical" evidence="1">
    <location>
        <begin position="31"/>
        <end position="53"/>
    </location>
</feature>
<dbReference type="Proteomes" id="UP000749646">
    <property type="component" value="Unassembled WGS sequence"/>
</dbReference>
<keyword evidence="1" id="KW-1133">Transmembrane helix</keyword>
<proteinExistence type="predicted"/>
<dbReference type="AlphaFoldDB" id="A0A9P6ILE9"/>
<accession>A0A9P6ILE9</accession>